<dbReference type="InterPro" id="IPR044611">
    <property type="entry name" value="E3A/B/C-like"/>
</dbReference>
<name>A0A0C3PDA4_PISTI</name>
<dbReference type="EMBL" id="KN831964">
    <property type="protein sequence ID" value="KIO06101.1"/>
    <property type="molecule type" value="Genomic_DNA"/>
</dbReference>
<dbReference type="OrthoDB" id="8068875at2759"/>
<dbReference type="Gene3D" id="3.30.2410.10">
    <property type="entry name" value="Hect, E3 ligase catalytic domain"/>
    <property type="match status" value="1"/>
</dbReference>
<keyword evidence="9" id="KW-1185">Reference proteome</keyword>
<dbReference type="Gene3D" id="3.90.1750.10">
    <property type="entry name" value="Hect, E3 ligase catalytic domains"/>
    <property type="match status" value="1"/>
</dbReference>
<dbReference type="InterPro" id="IPR000569">
    <property type="entry name" value="HECT_dom"/>
</dbReference>
<dbReference type="Pfam" id="PF00632">
    <property type="entry name" value="HECT"/>
    <property type="match status" value="1"/>
</dbReference>
<dbReference type="AlphaFoldDB" id="A0A0C3PDA4"/>
<dbReference type="PANTHER" id="PTHR45700:SF2">
    <property type="entry name" value="UBIQUITIN-PROTEIN LIGASE E3C"/>
    <property type="match status" value="1"/>
</dbReference>
<feature type="domain" description="HECT" evidence="7">
    <location>
        <begin position="677"/>
        <end position="1013"/>
    </location>
</feature>
<dbReference type="EC" id="2.3.2.26" evidence="3"/>
<evidence type="ECO:0000256" key="1">
    <source>
        <dbReference type="ARBA" id="ARBA00000885"/>
    </source>
</evidence>
<dbReference type="FunFam" id="3.30.2160.10:FF:000002">
    <property type="entry name" value="Putative Ubiquitin-protein ligase E3C"/>
    <property type="match status" value="1"/>
</dbReference>
<dbReference type="FunFam" id="3.30.2410.10:FF:000017">
    <property type="entry name" value="E3 ubiquitin-protein ligase UPL7"/>
    <property type="match status" value="1"/>
</dbReference>
<dbReference type="Pfam" id="PF00612">
    <property type="entry name" value="IQ"/>
    <property type="match status" value="1"/>
</dbReference>
<evidence type="ECO:0000313" key="9">
    <source>
        <dbReference type="Proteomes" id="UP000054217"/>
    </source>
</evidence>
<gene>
    <name evidence="8" type="ORF">M404DRAFT_15193</name>
</gene>
<dbReference type="PANTHER" id="PTHR45700">
    <property type="entry name" value="UBIQUITIN-PROTEIN LIGASE E3C"/>
    <property type="match status" value="1"/>
</dbReference>
<reference evidence="8 9" key="1">
    <citation type="submission" date="2014-04" db="EMBL/GenBank/DDBJ databases">
        <authorList>
            <consortium name="DOE Joint Genome Institute"/>
            <person name="Kuo A."/>
            <person name="Kohler A."/>
            <person name="Costa M.D."/>
            <person name="Nagy L.G."/>
            <person name="Floudas D."/>
            <person name="Copeland A."/>
            <person name="Barry K.W."/>
            <person name="Cichocki N."/>
            <person name="Veneault-Fourrey C."/>
            <person name="LaButti K."/>
            <person name="Lindquist E.A."/>
            <person name="Lipzen A."/>
            <person name="Lundell T."/>
            <person name="Morin E."/>
            <person name="Murat C."/>
            <person name="Sun H."/>
            <person name="Tunlid A."/>
            <person name="Henrissat B."/>
            <person name="Grigoriev I.V."/>
            <person name="Hibbett D.S."/>
            <person name="Martin F."/>
            <person name="Nordberg H.P."/>
            <person name="Cantor M.N."/>
            <person name="Hua S.X."/>
        </authorList>
    </citation>
    <scope>NUCLEOTIDE SEQUENCE [LARGE SCALE GENOMIC DNA]</scope>
    <source>
        <strain evidence="8 9">Marx 270</strain>
    </source>
</reference>
<evidence type="ECO:0000259" key="7">
    <source>
        <dbReference type="PROSITE" id="PS50237"/>
    </source>
</evidence>
<dbReference type="GO" id="GO:0061630">
    <property type="term" value="F:ubiquitin protein ligase activity"/>
    <property type="evidence" value="ECO:0007669"/>
    <property type="project" value="UniProtKB-EC"/>
</dbReference>
<evidence type="ECO:0000256" key="4">
    <source>
        <dbReference type="ARBA" id="ARBA00022679"/>
    </source>
</evidence>
<comment type="catalytic activity">
    <reaction evidence="1">
        <text>S-ubiquitinyl-[E2 ubiquitin-conjugating enzyme]-L-cysteine + [acceptor protein]-L-lysine = [E2 ubiquitin-conjugating enzyme]-L-cysteine + N(6)-ubiquitinyl-[acceptor protein]-L-lysine.</text>
        <dbReference type="EC" id="2.3.2.26"/>
    </reaction>
</comment>
<accession>A0A0C3PDA4</accession>
<dbReference type="CDD" id="cd23766">
    <property type="entry name" value="IQCG"/>
    <property type="match status" value="1"/>
</dbReference>
<dbReference type="Gene3D" id="3.30.2160.10">
    <property type="entry name" value="Hect, E3 ligase catalytic domain"/>
    <property type="match status" value="1"/>
</dbReference>
<evidence type="ECO:0000256" key="6">
    <source>
        <dbReference type="PROSITE-ProRule" id="PRU00104"/>
    </source>
</evidence>
<evidence type="ECO:0000313" key="8">
    <source>
        <dbReference type="EMBL" id="KIO06101.1"/>
    </source>
</evidence>
<dbReference type="InParanoid" id="A0A0C3PDA4"/>
<dbReference type="STRING" id="870435.A0A0C3PDA4"/>
<keyword evidence="4" id="KW-0808">Transferase</keyword>
<dbReference type="SMART" id="SM00015">
    <property type="entry name" value="IQ"/>
    <property type="match status" value="1"/>
</dbReference>
<dbReference type="SUPFAM" id="SSF56204">
    <property type="entry name" value="Hect, E3 ligase catalytic domain"/>
    <property type="match status" value="1"/>
</dbReference>
<dbReference type="CDD" id="cd00078">
    <property type="entry name" value="HECTc"/>
    <property type="match status" value="1"/>
</dbReference>
<dbReference type="GO" id="GO:0006511">
    <property type="term" value="P:ubiquitin-dependent protein catabolic process"/>
    <property type="evidence" value="ECO:0007669"/>
    <property type="project" value="TreeGrafter"/>
</dbReference>
<dbReference type="HOGENOM" id="CLU_002173_2_4_1"/>
<keyword evidence="5 6" id="KW-0833">Ubl conjugation pathway</keyword>
<proteinExistence type="predicted"/>
<dbReference type="Proteomes" id="UP000054217">
    <property type="component" value="Unassembled WGS sequence"/>
</dbReference>
<reference evidence="9" key="2">
    <citation type="submission" date="2015-01" db="EMBL/GenBank/DDBJ databases">
        <title>Evolutionary Origins and Diversification of the Mycorrhizal Mutualists.</title>
        <authorList>
            <consortium name="DOE Joint Genome Institute"/>
            <consortium name="Mycorrhizal Genomics Consortium"/>
            <person name="Kohler A."/>
            <person name="Kuo A."/>
            <person name="Nagy L.G."/>
            <person name="Floudas D."/>
            <person name="Copeland A."/>
            <person name="Barry K.W."/>
            <person name="Cichocki N."/>
            <person name="Veneault-Fourrey C."/>
            <person name="LaButti K."/>
            <person name="Lindquist E.A."/>
            <person name="Lipzen A."/>
            <person name="Lundell T."/>
            <person name="Morin E."/>
            <person name="Murat C."/>
            <person name="Riley R."/>
            <person name="Ohm R."/>
            <person name="Sun H."/>
            <person name="Tunlid A."/>
            <person name="Henrissat B."/>
            <person name="Grigoriev I.V."/>
            <person name="Hibbett D.S."/>
            <person name="Martin F."/>
        </authorList>
    </citation>
    <scope>NUCLEOTIDE SEQUENCE [LARGE SCALE GENOMIC DNA]</scope>
    <source>
        <strain evidence="9">Marx 270</strain>
    </source>
</reference>
<dbReference type="PROSITE" id="PS50096">
    <property type="entry name" value="IQ"/>
    <property type="match status" value="1"/>
</dbReference>
<evidence type="ECO:0000256" key="5">
    <source>
        <dbReference type="ARBA" id="ARBA00022786"/>
    </source>
</evidence>
<dbReference type="InterPro" id="IPR000048">
    <property type="entry name" value="IQ_motif_EF-hand-BS"/>
</dbReference>
<comment type="pathway">
    <text evidence="2">Protein modification; protein ubiquitination.</text>
</comment>
<dbReference type="GO" id="GO:0000209">
    <property type="term" value="P:protein polyubiquitination"/>
    <property type="evidence" value="ECO:0007669"/>
    <property type="project" value="InterPro"/>
</dbReference>
<dbReference type="PROSITE" id="PS50237">
    <property type="entry name" value="HECT"/>
    <property type="match status" value="1"/>
</dbReference>
<protein>
    <recommendedName>
        <fullName evidence="3">HECT-type E3 ubiquitin transferase</fullName>
        <ecNumber evidence="3">2.3.2.26</ecNumber>
    </recommendedName>
</protein>
<feature type="active site" description="Glycyl thioester intermediate" evidence="6">
    <location>
        <position position="981"/>
    </location>
</feature>
<sequence length="1013" mass="115206">MLPLFGDERRRRAINLGGSTSATSQAAILEQARARRIEREALRRREESAIKIQSWWRGTLETRNVRRHMRQLFLQDVTSLTGLRCLVFIGQDDDLLQQWSAAMSMDDRLLFGGAVSQDKAHWVTLLCRVSVLLIKSVAKAPLTSSALTHLQVLCKLLDPLYAARVLGSPESDLPRMLTQYVMQHGLYYNIRTSIETIALDSKDDPAIPYLVKLVYLPFSNVLPLTELFTQYLHALAIHILTIPLLPYRIPLISLSELSSKLPLAYLQALSSCITDIVMQTSPSAQINIIANLLAFTPPRYAVLPLPSLAAYIQLLRALLSALPVHALDPPFPDSKSQSLSWEDDSDRDDDDNGLVPGCLVVSHSVLPMLDARTRKKLQTLPSSSHLNTLLKLTRQHPQLLPDIVALLMALNIVWPAAKDKVLGTLLLYGGGGLVREIYRDQVRPTPLGRDENIVTVMGTDNFYHLYYATEDWWPPLLLLTDLYTHTLRTMGDDEFFSNSRTLLTVNELIPFSRTLFNIAFTLYWRDDQSTLQDTNVPGLNLRWINVRERLTKCLQAIHARDSRRPFMPQNHWHVDTQIDMSSFIDAAVHEEQETDEVSGLHVTSKRHRAYFSHLSPRLGILSNIPFAIPFETRVHIFRLFVQTDMAKRGFNQFSRHNRVEVSIRRGHIAQDGYDKLSGVDLRAPIFITFIDQFGEPEAGIDGGGVFKEFFTSLCKEVFDSDRGLWLETKKNEIYPNPHSYASEAYNLSWYRFIGRILGKALYEGILVEVAFAGFFLAKWLDKQSFLDDLASLDPDLYQGLIFLKNYTGNVEDLSVNFTVATEEFGVAKVVDLIPNGSNVPVTRENRLRYIYLVSHYRLTKQIKLQSEAFFEGLSVMIDPKWLRMFNQQELQILLGGVNSPIDLGDLRQHTQYGGLYNDQDPTIRAFWKVMESFDQEQRRAFLRFVTSCSRPPLLGFKQLNPNFAIRDAGDDQHRLPTAGTCVNLLKLPRYTNERVLREKLLQAISSGAGFDLS</sequence>
<evidence type="ECO:0000256" key="3">
    <source>
        <dbReference type="ARBA" id="ARBA00012485"/>
    </source>
</evidence>
<dbReference type="FunCoup" id="A0A0C3PDA4">
    <property type="interactions" value="225"/>
</dbReference>
<dbReference type="InterPro" id="IPR035983">
    <property type="entry name" value="Hect_E3_ubiquitin_ligase"/>
</dbReference>
<evidence type="ECO:0000256" key="2">
    <source>
        <dbReference type="ARBA" id="ARBA00004906"/>
    </source>
</evidence>
<dbReference type="SMART" id="SM00119">
    <property type="entry name" value="HECTc"/>
    <property type="match status" value="1"/>
</dbReference>
<organism evidence="8 9">
    <name type="scientific">Pisolithus tinctorius Marx 270</name>
    <dbReference type="NCBI Taxonomy" id="870435"/>
    <lineage>
        <taxon>Eukaryota</taxon>
        <taxon>Fungi</taxon>
        <taxon>Dikarya</taxon>
        <taxon>Basidiomycota</taxon>
        <taxon>Agaricomycotina</taxon>
        <taxon>Agaricomycetes</taxon>
        <taxon>Agaricomycetidae</taxon>
        <taxon>Boletales</taxon>
        <taxon>Sclerodermatineae</taxon>
        <taxon>Pisolithaceae</taxon>
        <taxon>Pisolithus</taxon>
    </lineage>
</organism>